<organism evidence="1 2">
    <name type="scientific">Paraliobacillus ryukyuensis</name>
    <dbReference type="NCBI Taxonomy" id="200904"/>
    <lineage>
        <taxon>Bacteria</taxon>
        <taxon>Bacillati</taxon>
        <taxon>Bacillota</taxon>
        <taxon>Bacilli</taxon>
        <taxon>Bacillales</taxon>
        <taxon>Bacillaceae</taxon>
        <taxon>Paraliobacillus</taxon>
    </lineage>
</organism>
<dbReference type="Proteomes" id="UP000252254">
    <property type="component" value="Unassembled WGS sequence"/>
</dbReference>
<comment type="caution">
    <text evidence="1">The sequence shown here is derived from an EMBL/GenBank/DDBJ whole genome shotgun (WGS) entry which is preliminary data.</text>
</comment>
<dbReference type="EMBL" id="QNRI01000011">
    <property type="protein sequence ID" value="RBO93572.1"/>
    <property type="molecule type" value="Genomic_DNA"/>
</dbReference>
<evidence type="ECO:0000313" key="2">
    <source>
        <dbReference type="Proteomes" id="UP000252254"/>
    </source>
</evidence>
<accession>A0A366DU09</accession>
<evidence type="ECO:0000313" key="1">
    <source>
        <dbReference type="EMBL" id="RBO93572.1"/>
    </source>
</evidence>
<proteinExistence type="predicted"/>
<dbReference type="OrthoDB" id="2972534at2"/>
<dbReference type="RefSeq" id="WP_113869925.1">
    <property type="nucleotide sequence ID" value="NZ_BAABQN010000010.1"/>
</dbReference>
<reference evidence="1 2" key="1">
    <citation type="submission" date="2018-06" db="EMBL/GenBank/DDBJ databases">
        <title>Genomic Encyclopedia of Type Strains, Phase IV (KMG-IV): sequencing the most valuable type-strain genomes for metagenomic binning, comparative biology and taxonomic classification.</title>
        <authorList>
            <person name="Goeker M."/>
        </authorList>
    </citation>
    <scope>NUCLEOTIDE SEQUENCE [LARGE SCALE GENOMIC DNA]</scope>
    <source>
        <strain evidence="1 2">DSM 15140</strain>
    </source>
</reference>
<gene>
    <name evidence="1" type="ORF">DES48_11183</name>
</gene>
<protein>
    <submittedName>
        <fullName evidence="1">Uncharacterized protein</fullName>
    </submittedName>
</protein>
<sequence>MCNIETDKIIKKLEEEMHIYYKVTEDYEKIMQEQINILKNTIEKYLPVMEWYLENNVDFKHPDLRIKNEIGPILGHDEKEDKLIVYYFEKRIIIKIKFTAPFKITEIYSFWDLIRDGYFLDALLGLKYIEVGYSTNIIKLRELISEYNENLKQIY</sequence>
<name>A0A366DU09_9BACI</name>
<dbReference type="AlphaFoldDB" id="A0A366DU09"/>
<keyword evidence="2" id="KW-1185">Reference proteome</keyword>